<protein>
    <submittedName>
        <fullName evidence="2">Uncharacterized protein</fullName>
    </submittedName>
</protein>
<feature type="region of interest" description="Disordered" evidence="1">
    <location>
        <begin position="69"/>
        <end position="94"/>
    </location>
</feature>
<dbReference type="EMBL" id="JAYMGO010000013">
    <property type="protein sequence ID" value="KAL1263270.1"/>
    <property type="molecule type" value="Genomic_DNA"/>
</dbReference>
<sequence length="94" mass="10394">MKRFHNTAQQKLILPLIHHAQPASRSTDLICNAWLLAGDFLKAPFINGANPTAGPRRKRGDSLLSEATNALNASNVPQRSRNQHKISKSNRNVT</sequence>
<dbReference type="Proteomes" id="UP001558613">
    <property type="component" value="Unassembled WGS sequence"/>
</dbReference>
<comment type="caution">
    <text evidence="2">The sequence shown here is derived from an EMBL/GenBank/DDBJ whole genome shotgun (WGS) entry which is preliminary data.</text>
</comment>
<evidence type="ECO:0000313" key="3">
    <source>
        <dbReference type="Proteomes" id="UP001558613"/>
    </source>
</evidence>
<evidence type="ECO:0000256" key="1">
    <source>
        <dbReference type="SAM" id="MobiDB-lite"/>
    </source>
</evidence>
<reference evidence="2 3" key="1">
    <citation type="submission" date="2023-09" db="EMBL/GenBank/DDBJ databases">
        <authorList>
            <person name="Wang M."/>
        </authorList>
    </citation>
    <scope>NUCLEOTIDE SEQUENCE [LARGE SCALE GENOMIC DNA]</scope>
    <source>
        <strain evidence="2">GT-2023</strain>
        <tissue evidence="2">Liver</tissue>
    </source>
</reference>
<proteinExistence type="predicted"/>
<organism evidence="2 3">
    <name type="scientific">Cirrhinus molitorella</name>
    <name type="common">mud carp</name>
    <dbReference type="NCBI Taxonomy" id="172907"/>
    <lineage>
        <taxon>Eukaryota</taxon>
        <taxon>Metazoa</taxon>
        <taxon>Chordata</taxon>
        <taxon>Craniata</taxon>
        <taxon>Vertebrata</taxon>
        <taxon>Euteleostomi</taxon>
        <taxon>Actinopterygii</taxon>
        <taxon>Neopterygii</taxon>
        <taxon>Teleostei</taxon>
        <taxon>Ostariophysi</taxon>
        <taxon>Cypriniformes</taxon>
        <taxon>Cyprinidae</taxon>
        <taxon>Labeoninae</taxon>
        <taxon>Labeonini</taxon>
        <taxon>Cirrhinus</taxon>
    </lineage>
</organism>
<feature type="compositionally biased region" description="Polar residues" evidence="1">
    <location>
        <begin position="69"/>
        <end position="80"/>
    </location>
</feature>
<evidence type="ECO:0000313" key="2">
    <source>
        <dbReference type="EMBL" id="KAL1263270.1"/>
    </source>
</evidence>
<accession>A0ABR3MDV7</accession>
<keyword evidence="3" id="KW-1185">Reference proteome</keyword>
<name>A0ABR3MDV7_9TELE</name>
<gene>
    <name evidence="2" type="ORF">QQF64_006009</name>
</gene>